<evidence type="ECO:0000256" key="7">
    <source>
        <dbReference type="SAM" id="MobiDB-lite"/>
    </source>
</evidence>
<feature type="compositionally biased region" description="Polar residues" evidence="7">
    <location>
        <begin position="816"/>
        <end position="825"/>
    </location>
</feature>
<dbReference type="GO" id="GO:0060261">
    <property type="term" value="P:positive regulation of transcription initiation by RNA polymerase II"/>
    <property type="evidence" value="ECO:0007669"/>
    <property type="project" value="TreeGrafter"/>
</dbReference>
<dbReference type="SUPFAM" id="SSF52113">
    <property type="entry name" value="BRCT domain"/>
    <property type="match status" value="5"/>
</dbReference>
<keyword evidence="3" id="KW-0227">DNA damage</keyword>
<dbReference type="Pfam" id="PF16589">
    <property type="entry name" value="BRCT_2"/>
    <property type="match status" value="1"/>
</dbReference>
<feature type="compositionally biased region" description="Acidic residues" evidence="7">
    <location>
        <begin position="161"/>
        <end position="181"/>
    </location>
</feature>
<accession>L8HT82</accession>
<dbReference type="Pfam" id="PF16770">
    <property type="entry name" value="RTT107_BRCT_5"/>
    <property type="match status" value="1"/>
</dbReference>
<dbReference type="CDD" id="cd17711">
    <property type="entry name" value="BRCT_PAXIP1_rpt3"/>
    <property type="match status" value="1"/>
</dbReference>
<evidence type="ECO:0000256" key="3">
    <source>
        <dbReference type="ARBA" id="ARBA00022763"/>
    </source>
</evidence>
<feature type="non-terminal residue" evidence="9">
    <location>
        <position position="1045"/>
    </location>
</feature>
<dbReference type="AlphaFoldDB" id="L8HT82"/>
<dbReference type="InterPro" id="IPR036420">
    <property type="entry name" value="BRCT_dom_sf"/>
</dbReference>
<protein>
    <recommendedName>
        <fullName evidence="5">PAX-interacting protein 1</fullName>
    </recommendedName>
    <alternativeName>
        <fullName evidence="6">PAX transactivation activation domain-interacting protein</fullName>
    </alternativeName>
</protein>
<dbReference type="FunFam" id="3.40.50.10190:FF:000036">
    <property type="entry name" value="PAX interacting protein 1"/>
    <property type="match status" value="1"/>
</dbReference>
<dbReference type="InterPro" id="IPR001357">
    <property type="entry name" value="BRCT_dom"/>
</dbReference>
<reference evidence="9 10" key="1">
    <citation type="journal article" date="2012" name="Nat. Genet.">
        <title>The yak genome and adaptation to life at high altitude.</title>
        <authorList>
            <person name="Qiu Q."/>
            <person name="Zhang G."/>
            <person name="Ma T."/>
            <person name="Qian W."/>
            <person name="Wang J."/>
            <person name="Ye Z."/>
            <person name="Cao C."/>
            <person name="Hu Q."/>
            <person name="Kim J."/>
            <person name="Larkin D.M."/>
            <person name="Auvil L."/>
            <person name="Capitanu B."/>
            <person name="Ma J."/>
            <person name="Lewin H.A."/>
            <person name="Qian X."/>
            <person name="Lang Y."/>
            <person name="Zhou R."/>
            <person name="Wang L."/>
            <person name="Wang K."/>
            <person name="Xia J."/>
            <person name="Liao S."/>
            <person name="Pan S."/>
            <person name="Lu X."/>
            <person name="Hou H."/>
            <person name="Wang Y."/>
            <person name="Zang X."/>
            <person name="Yin Y."/>
            <person name="Ma H."/>
            <person name="Zhang J."/>
            <person name="Wang Z."/>
            <person name="Zhang Y."/>
            <person name="Zhang D."/>
            <person name="Yonezawa T."/>
            <person name="Hasegawa M."/>
            <person name="Zhong Y."/>
            <person name="Liu W."/>
            <person name="Zhang Y."/>
            <person name="Huang Z."/>
            <person name="Zhang S."/>
            <person name="Long R."/>
            <person name="Yang H."/>
            <person name="Wang J."/>
            <person name="Lenstra J.A."/>
            <person name="Cooper D.N."/>
            <person name="Wu Y."/>
            <person name="Wang J."/>
            <person name="Shi P."/>
            <person name="Wang J."/>
            <person name="Liu J."/>
        </authorList>
    </citation>
    <scope>NUCLEOTIDE SEQUENCE [LARGE SCALE GENOMIC DNA]</scope>
    <source>
        <strain evidence="10">yakQH1</strain>
    </source>
</reference>
<dbReference type="Pfam" id="PF12738">
    <property type="entry name" value="PTCB-BRCT"/>
    <property type="match status" value="2"/>
</dbReference>
<dbReference type="EMBL" id="JH883568">
    <property type="protein sequence ID" value="ELR46212.1"/>
    <property type="molecule type" value="Genomic_DNA"/>
</dbReference>
<dbReference type="CDD" id="cd17714">
    <property type="entry name" value="BRCT_PAXIP1_rpt1"/>
    <property type="match status" value="1"/>
</dbReference>
<feature type="compositionally biased region" description="Low complexity" evidence="7">
    <location>
        <begin position="190"/>
        <end position="202"/>
    </location>
</feature>
<evidence type="ECO:0000256" key="2">
    <source>
        <dbReference type="ARBA" id="ARBA00022737"/>
    </source>
</evidence>
<dbReference type="PANTHER" id="PTHR23196:SF1">
    <property type="entry name" value="PAX-INTERACTING PROTEIN 1"/>
    <property type="match status" value="1"/>
</dbReference>
<feature type="region of interest" description="Disordered" evidence="7">
    <location>
        <begin position="160"/>
        <end position="244"/>
    </location>
</feature>
<dbReference type="CDD" id="cd18440">
    <property type="entry name" value="BRCT_PAXIP1_rpt6"/>
    <property type="match status" value="1"/>
</dbReference>
<feature type="region of interest" description="Disordered" evidence="7">
    <location>
        <begin position="814"/>
        <end position="835"/>
    </location>
</feature>
<evidence type="ECO:0000259" key="8">
    <source>
        <dbReference type="PROSITE" id="PS50172"/>
    </source>
</evidence>
<sequence length="1045" mass="115529">VIQLLKAGKAKEVSYNALASHIISEDGDNPEVGEAREVFDLPVVKPSWVILSVQCGALLPVNGFSPESCQIFFGITACLSQVSPEDRSALWAMLTFHGGGCQLNLNRKCTHLVVPEPKGEKYECALRRASIKIVTPDWVLDCISEKTRKDEALYHPRLIVYEEEEEEEEEEEGAGNEEPDSPNEGSTDGKSSPASSQEGSPSGEPPFSPKSSAEKSKGELMFDDSSDSSPEKQERNLNWTPAEVPQLAAAKRRLPPGKEPGLINLCANVPPVPGGILPPEVRGSLLAPGQSLQGPERPEVMAAWSPAMRTLRNITNNADIQQMSSRPSNVAHGCNTDRKPLEETFAELFSSVRTLGHFTARCGEKESLKVRRFSLKLDQEVGERQQPSESFWTFLAVRSCACVCQMWRSAWTQAGFQPDADWKAGHSIWWPGRALPGVSVAGGQVRALWAAPTSGRLGPRLPLRLPQARRPLQMPPSGAPREPCCSRQTGRLLGSPALLTELATRDAHSNGPQGCKVVITSLKPPLPPRGPRLVETSRAGVTNFIDSRRALQSAPSRVPCTRSQHAGSDSFSSCDSVLVPEEGFLLGCVFAIADYPEQMSDKQLLATWKRIIQAHGGAVDPTFSSRCTHLLCESQVSGLFAQAMKERKRCITAHWLNTVLKKKKLVPPHRALHFPVAFPPGGKPCSQHIISVTGFVDNDRDDLKLMAYLAGAKYTGYLCRSNTVLICREPTGLKYEKAKEWRIPCVNAQWLGDILLGNFEALRQTQYGRYTAFGLQDPFAPTPQLVLNLLDAWRVPLKVSSELLMGVRLPPKPKQNEVTNVQPSSKRARIEDIPPPTKKLTPELTPFVLFTGFEPVQVQQYIKKLYILGGEVAESAQKCTHLIASKVTRTVKFLTAISVVKHIVTPEWLEECFKCQKFVDEQNYLLRDAEAEVLFSFSLEESLRRAHASPLFKAKYFYITPGICPSLSTMKAIVECAGGKVLSRQPSFRKLMEHKQNKSLSEIVLISCENDLHLCREYFARGIDVHNAEFVLTGVLTQTLDYESY</sequence>
<dbReference type="InterPro" id="IPR051579">
    <property type="entry name" value="DDR_Transcriptional_Reg"/>
</dbReference>
<feature type="domain" description="BRCT" evidence="8">
    <location>
        <begin position="580"/>
        <end position="673"/>
    </location>
</feature>
<dbReference type="CDD" id="cd17712">
    <property type="entry name" value="BRCT_PAXIP1_rpt5"/>
    <property type="match status" value="1"/>
</dbReference>
<dbReference type="Pfam" id="PF00533">
    <property type="entry name" value="BRCT"/>
    <property type="match status" value="1"/>
</dbReference>
<feature type="non-terminal residue" evidence="9">
    <location>
        <position position="1"/>
    </location>
</feature>
<feature type="domain" description="BRCT" evidence="8">
    <location>
        <begin position="845"/>
        <end position="926"/>
    </location>
</feature>
<dbReference type="FunFam" id="3.40.50.10190:FF:000046">
    <property type="entry name" value="PAX interacting protein 1"/>
    <property type="match status" value="1"/>
</dbReference>
<feature type="domain" description="BRCT" evidence="8">
    <location>
        <begin position="1"/>
        <end position="66"/>
    </location>
</feature>
<dbReference type="Proteomes" id="UP000011080">
    <property type="component" value="Unassembled WGS sequence"/>
</dbReference>
<evidence type="ECO:0000313" key="9">
    <source>
        <dbReference type="EMBL" id="ELR46212.1"/>
    </source>
</evidence>
<dbReference type="STRING" id="72004.ENSBMUP00000029751"/>
<dbReference type="GO" id="GO:0031981">
    <property type="term" value="C:nuclear lumen"/>
    <property type="evidence" value="ECO:0007669"/>
    <property type="project" value="UniProtKB-ARBA"/>
</dbReference>
<dbReference type="PANTHER" id="PTHR23196">
    <property type="entry name" value="PAX TRANSCRIPTION ACTIVATION DOMAIN INTERACTING PROTEIN"/>
    <property type="match status" value="1"/>
</dbReference>
<proteinExistence type="predicted"/>
<feature type="domain" description="BRCT" evidence="8">
    <location>
        <begin position="690"/>
        <end position="751"/>
    </location>
</feature>
<feature type="domain" description="BRCT" evidence="8">
    <location>
        <begin position="67"/>
        <end position="156"/>
    </location>
</feature>
<evidence type="ECO:0000256" key="5">
    <source>
        <dbReference type="ARBA" id="ARBA00023858"/>
    </source>
</evidence>
<comment type="subcellular location">
    <subcellularLocation>
        <location evidence="1">Nucleus</location>
    </subcellularLocation>
</comment>
<name>L8HT82_9CETA</name>
<evidence type="ECO:0000256" key="6">
    <source>
        <dbReference type="ARBA" id="ARBA00030146"/>
    </source>
</evidence>
<organism evidence="9 10">
    <name type="scientific">Bos mutus</name>
    <name type="common">wild yak</name>
    <dbReference type="NCBI Taxonomy" id="72004"/>
    <lineage>
        <taxon>Eukaryota</taxon>
        <taxon>Metazoa</taxon>
        <taxon>Chordata</taxon>
        <taxon>Craniata</taxon>
        <taxon>Vertebrata</taxon>
        <taxon>Euteleostomi</taxon>
        <taxon>Mammalia</taxon>
        <taxon>Eutheria</taxon>
        <taxon>Laurasiatheria</taxon>
        <taxon>Artiodactyla</taxon>
        <taxon>Ruminantia</taxon>
        <taxon>Pecora</taxon>
        <taxon>Bovidae</taxon>
        <taxon>Bovinae</taxon>
        <taxon>Bos</taxon>
    </lineage>
</organism>
<keyword evidence="4" id="KW-0539">Nucleus</keyword>
<dbReference type="CDD" id="cd17710">
    <property type="entry name" value="BRCT_PAXIP1_rpt2"/>
    <property type="match status" value="1"/>
</dbReference>
<evidence type="ECO:0000313" key="10">
    <source>
        <dbReference type="Proteomes" id="UP000011080"/>
    </source>
</evidence>
<dbReference type="GO" id="GO:0006974">
    <property type="term" value="P:DNA damage response"/>
    <property type="evidence" value="ECO:0007669"/>
    <property type="project" value="UniProtKB-KW"/>
</dbReference>
<evidence type="ECO:0000256" key="4">
    <source>
        <dbReference type="ARBA" id="ARBA00023242"/>
    </source>
</evidence>
<keyword evidence="2" id="KW-0677">Repeat</keyword>
<evidence type="ECO:0000256" key="1">
    <source>
        <dbReference type="ARBA" id="ARBA00004123"/>
    </source>
</evidence>
<dbReference type="CDD" id="cd17730">
    <property type="entry name" value="BRCT_PAXIP1_rpt4"/>
    <property type="match status" value="1"/>
</dbReference>
<dbReference type="SMART" id="SM00292">
    <property type="entry name" value="BRCT"/>
    <property type="match status" value="5"/>
</dbReference>
<dbReference type="PROSITE" id="PS50172">
    <property type="entry name" value="BRCT"/>
    <property type="match status" value="5"/>
</dbReference>
<dbReference type="Gene3D" id="3.40.50.10190">
    <property type="entry name" value="BRCT domain"/>
    <property type="match status" value="5"/>
</dbReference>
<gene>
    <name evidence="9" type="ORF">M91_02928</name>
</gene>